<feature type="transmembrane region" description="Helical" evidence="1">
    <location>
        <begin position="7"/>
        <end position="29"/>
    </location>
</feature>
<dbReference type="EMBL" id="JANJYI010000004">
    <property type="protein sequence ID" value="KAK2651379.1"/>
    <property type="molecule type" value="Genomic_DNA"/>
</dbReference>
<proteinExistence type="predicted"/>
<comment type="caution">
    <text evidence="3">The sequence shown here is derived from an EMBL/GenBank/DDBJ whole genome shotgun (WGS) entry which is preliminary data.</text>
</comment>
<sequence length="282" mass="32413">MYSNIDLHITLVLMVVAIITEIYAALVLLSSDRFSVWLSTHRRTSTMEALTCFPLNKTPRWSNNMPQYSLLCLNRKAKPLVSKIYPNYAINRDRWSQWNTKNIPEDLRKLVYHYFKQKAEEATTTGKVSFTALPTTPGGGQSPVEEFDYSIIIWHIATEVWYYTDKDYVPDRFREKCKSIKQISRYMMYLLVEHPSMLSVEILSQISIQDVSAEAQNSSIKIAGVRSKTEACDKLLGQFKDGAFLGSRAQYGETHRVVLENAGDLVLQMNFSRQVLVNFCQL</sequence>
<dbReference type="Pfam" id="PF13968">
    <property type="entry name" value="DUF4220"/>
    <property type="match status" value="1"/>
</dbReference>
<protein>
    <recommendedName>
        <fullName evidence="2">DUF4220 domain-containing protein</fullName>
    </recommendedName>
</protein>
<keyword evidence="4" id="KW-1185">Reference proteome</keyword>
<evidence type="ECO:0000313" key="4">
    <source>
        <dbReference type="Proteomes" id="UP001280121"/>
    </source>
</evidence>
<dbReference type="InterPro" id="IPR025315">
    <property type="entry name" value="DUF4220"/>
</dbReference>
<keyword evidence="1" id="KW-0472">Membrane</keyword>
<keyword evidence="1" id="KW-0812">Transmembrane</keyword>
<gene>
    <name evidence="3" type="ORF">Ddye_011235</name>
</gene>
<reference evidence="3" key="1">
    <citation type="journal article" date="2023" name="Plant J.">
        <title>Genome sequences and population genomics provide insights into the demographic history, inbreeding, and mutation load of two 'living fossil' tree species of Dipteronia.</title>
        <authorList>
            <person name="Feng Y."/>
            <person name="Comes H.P."/>
            <person name="Chen J."/>
            <person name="Zhu S."/>
            <person name="Lu R."/>
            <person name="Zhang X."/>
            <person name="Li P."/>
            <person name="Qiu J."/>
            <person name="Olsen K.M."/>
            <person name="Qiu Y."/>
        </authorList>
    </citation>
    <scope>NUCLEOTIDE SEQUENCE</scope>
    <source>
        <strain evidence="3">KIB01</strain>
    </source>
</reference>
<dbReference type="AlphaFoldDB" id="A0AAD9UC32"/>
<dbReference type="PANTHER" id="PTHR31325">
    <property type="entry name" value="OS01G0798800 PROTEIN-RELATED"/>
    <property type="match status" value="1"/>
</dbReference>
<organism evidence="3 4">
    <name type="scientific">Dipteronia dyeriana</name>
    <dbReference type="NCBI Taxonomy" id="168575"/>
    <lineage>
        <taxon>Eukaryota</taxon>
        <taxon>Viridiplantae</taxon>
        <taxon>Streptophyta</taxon>
        <taxon>Embryophyta</taxon>
        <taxon>Tracheophyta</taxon>
        <taxon>Spermatophyta</taxon>
        <taxon>Magnoliopsida</taxon>
        <taxon>eudicotyledons</taxon>
        <taxon>Gunneridae</taxon>
        <taxon>Pentapetalae</taxon>
        <taxon>rosids</taxon>
        <taxon>malvids</taxon>
        <taxon>Sapindales</taxon>
        <taxon>Sapindaceae</taxon>
        <taxon>Hippocastanoideae</taxon>
        <taxon>Acereae</taxon>
        <taxon>Dipteronia</taxon>
    </lineage>
</organism>
<keyword evidence="1" id="KW-1133">Transmembrane helix</keyword>
<evidence type="ECO:0000259" key="2">
    <source>
        <dbReference type="Pfam" id="PF13968"/>
    </source>
</evidence>
<evidence type="ECO:0000256" key="1">
    <source>
        <dbReference type="SAM" id="Phobius"/>
    </source>
</evidence>
<accession>A0AAD9UC32</accession>
<name>A0AAD9UC32_9ROSI</name>
<evidence type="ECO:0000313" key="3">
    <source>
        <dbReference type="EMBL" id="KAK2651379.1"/>
    </source>
</evidence>
<dbReference type="Proteomes" id="UP001280121">
    <property type="component" value="Unassembled WGS sequence"/>
</dbReference>
<feature type="domain" description="DUF4220" evidence="2">
    <location>
        <begin position="2"/>
        <end position="71"/>
    </location>
</feature>